<protein>
    <submittedName>
        <fullName evidence="1">Uncharacterized protein</fullName>
    </submittedName>
</protein>
<evidence type="ECO:0000313" key="2">
    <source>
        <dbReference type="Proteomes" id="UP000805193"/>
    </source>
</evidence>
<reference evidence="1 2" key="1">
    <citation type="journal article" date="2020" name="Cell">
        <title>Large-Scale Comparative Analyses of Tick Genomes Elucidate Their Genetic Diversity and Vector Capacities.</title>
        <authorList>
            <consortium name="Tick Genome and Microbiome Consortium (TIGMIC)"/>
            <person name="Jia N."/>
            <person name="Wang J."/>
            <person name="Shi W."/>
            <person name="Du L."/>
            <person name="Sun Y."/>
            <person name="Zhan W."/>
            <person name="Jiang J.F."/>
            <person name="Wang Q."/>
            <person name="Zhang B."/>
            <person name="Ji P."/>
            <person name="Bell-Sakyi L."/>
            <person name="Cui X.M."/>
            <person name="Yuan T.T."/>
            <person name="Jiang B.G."/>
            <person name="Yang W.F."/>
            <person name="Lam T.T."/>
            <person name="Chang Q.C."/>
            <person name="Ding S.J."/>
            <person name="Wang X.J."/>
            <person name="Zhu J.G."/>
            <person name="Ruan X.D."/>
            <person name="Zhao L."/>
            <person name="Wei J.T."/>
            <person name="Ye R.Z."/>
            <person name="Que T.C."/>
            <person name="Du C.H."/>
            <person name="Zhou Y.H."/>
            <person name="Cheng J.X."/>
            <person name="Dai P.F."/>
            <person name="Guo W.B."/>
            <person name="Han X.H."/>
            <person name="Huang E.J."/>
            <person name="Li L.F."/>
            <person name="Wei W."/>
            <person name="Gao Y.C."/>
            <person name="Liu J.Z."/>
            <person name="Shao H.Z."/>
            <person name="Wang X."/>
            <person name="Wang C.C."/>
            <person name="Yang T.C."/>
            <person name="Huo Q.B."/>
            <person name="Li W."/>
            <person name="Chen H.Y."/>
            <person name="Chen S.E."/>
            <person name="Zhou L.G."/>
            <person name="Ni X.B."/>
            <person name="Tian J.H."/>
            <person name="Sheng Y."/>
            <person name="Liu T."/>
            <person name="Pan Y.S."/>
            <person name="Xia L.Y."/>
            <person name="Li J."/>
            <person name="Zhao F."/>
            <person name="Cao W.C."/>
        </authorList>
    </citation>
    <scope>NUCLEOTIDE SEQUENCE [LARGE SCALE GENOMIC DNA]</scope>
    <source>
        <strain evidence="1">Iper-2018</strain>
    </source>
</reference>
<comment type="caution">
    <text evidence="1">The sequence shown here is derived from an EMBL/GenBank/DDBJ whole genome shotgun (WGS) entry which is preliminary data.</text>
</comment>
<proteinExistence type="predicted"/>
<accession>A0AC60PN46</accession>
<evidence type="ECO:0000313" key="1">
    <source>
        <dbReference type="EMBL" id="KAG0421819.1"/>
    </source>
</evidence>
<gene>
    <name evidence="1" type="ORF">HPB47_002330</name>
</gene>
<name>A0AC60PN46_IXOPE</name>
<dbReference type="Proteomes" id="UP000805193">
    <property type="component" value="Unassembled WGS sequence"/>
</dbReference>
<keyword evidence="2" id="KW-1185">Reference proteome</keyword>
<sequence>MACKGFTQKSSHVLRVTLGQGAAKAAVSGSAERGTPHTAVRPRVWDCGWGLRRGLRGGLLQIMKDLHEKNLDPAPLKMKSYCMSGFSDALDWRPILFQEPTVAQSACSLCGLVLLKSVRLSCAHTLCTDCHEECARQGSACPLDDEPFDDQSFVRLEVSGKFIEKLKVACWNKPSGCSFVGPIASLLEHYKECAFHTVSCPACQSTLLRSEIVGHVKDCARLPGNNEEILRKLKDRYIGSSIQTVYPDYNGEPNTELDAPLSETEVIKAAQDLTRNTSPGRDGVETDYSEALTKNPTLH</sequence>
<organism evidence="1 2">
    <name type="scientific">Ixodes persulcatus</name>
    <name type="common">Taiga tick</name>
    <dbReference type="NCBI Taxonomy" id="34615"/>
    <lineage>
        <taxon>Eukaryota</taxon>
        <taxon>Metazoa</taxon>
        <taxon>Ecdysozoa</taxon>
        <taxon>Arthropoda</taxon>
        <taxon>Chelicerata</taxon>
        <taxon>Arachnida</taxon>
        <taxon>Acari</taxon>
        <taxon>Parasitiformes</taxon>
        <taxon>Ixodida</taxon>
        <taxon>Ixodoidea</taxon>
        <taxon>Ixodidae</taxon>
        <taxon>Ixodinae</taxon>
        <taxon>Ixodes</taxon>
    </lineage>
</organism>
<dbReference type="EMBL" id="JABSTQ010010316">
    <property type="protein sequence ID" value="KAG0421819.1"/>
    <property type="molecule type" value="Genomic_DNA"/>
</dbReference>